<accession>A0ABC9GRI6</accession>
<keyword evidence="3" id="KW-0677">Repeat</keyword>
<dbReference type="Proteomes" id="UP001497457">
    <property type="component" value="Unassembled WGS sequence"/>
</dbReference>
<evidence type="ECO:0000259" key="6">
    <source>
        <dbReference type="Pfam" id="PF18052"/>
    </source>
</evidence>
<evidence type="ECO:0000256" key="5">
    <source>
        <dbReference type="ARBA" id="ARBA00022821"/>
    </source>
</evidence>
<dbReference type="Gene3D" id="3.40.50.300">
    <property type="entry name" value="P-loop containing nucleotide triphosphate hydrolases"/>
    <property type="match status" value="1"/>
</dbReference>
<sequence>METFLSAVLSDLFSRSVSFVLDNYNQRRQKGAKENLQRLHCMLLRIQAIVEEAEGRHITNQSMLQQLQMLREAMYKGCYLLDTSTHQMQQQERSNDQVGGHLLSLSKFSSPAKRVRLASRSMNIALQGDGVEVQKMLGSLHSIIGDMAEFIVFLKSYPPLSREPYSKYLFLENCMFGRQAEMEKIISFLLQPEPPGAKSLQVLPIIGPPRVGKSTLVEHVCYDERVRSHFSTIILCSGDPTAPEGSGVVKKQTHSSHGRSLLVVELADELVLDERKCKNFYSSRNHMPPGSKVIVTSRSDNIMKLGTTGAIKLDFLSQEAYWYFFKVMAFGSTNPDDHPELASLAMEIAARTEGCFVGARAICEFFLRANMHRSFWKKILECQRNNIERNIQFFGEYPHSLLKKNQIAYVWSLANVSMRPKILYYQTHSQLNDVPKIMLHELQTSAKAHGKLEVLVWKSRIPPYHSYTMTCEIEAPHDMMAKKRPHSYLQI</sequence>
<comment type="similarity">
    <text evidence="1">Belongs to the disease resistance NB-LRR family.</text>
</comment>
<dbReference type="PANTHER" id="PTHR33377:SF36">
    <property type="entry name" value="OS01G0720900 PROTEIN"/>
    <property type="match status" value="1"/>
</dbReference>
<dbReference type="InterPro" id="IPR041118">
    <property type="entry name" value="Rx_N"/>
</dbReference>
<gene>
    <name evidence="7" type="ORF">URODEC1_LOCUS119004</name>
</gene>
<protein>
    <recommendedName>
        <fullName evidence="6">Disease resistance N-terminal domain-containing protein</fullName>
    </recommendedName>
</protein>
<dbReference type="Gene3D" id="1.20.5.4130">
    <property type="match status" value="1"/>
</dbReference>
<dbReference type="InterPro" id="IPR027417">
    <property type="entry name" value="P-loop_NTPase"/>
</dbReference>
<dbReference type="Pfam" id="PF18052">
    <property type="entry name" value="Rx_N"/>
    <property type="match status" value="1"/>
</dbReference>
<evidence type="ECO:0000256" key="4">
    <source>
        <dbReference type="ARBA" id="ARBA00022741"/>
    </source>
</evidence>
<organism evidence="7 8">
    <name type="scientific">Urochloa decumbens</name>
    <dbReference type="NCBI Taxonomy" id="240449"/>
    <lineage>
        <taxon>Eukaryota</taxon>
        <taxon>Viridiplantae</taxon>
        <taxon>Streptophyta</taxon>
        <taxon>Embryophyta</taxon>
        <taxon>Tracheophyta</taxon>
        <taxon>Spermatophyta</taxon>
        <taxon>Magnoliopsida</taxon>
        <taxon>Liliopsida</taxon>
        <taxon>Poales</taxon>
        <taxon>Poaceae</taxon>
        <taxon>PACMAD clade</taxon>
        <taxon>Panicoideae</taxon>
        <taxon>Panicodae</taxon>
        <taxon>Paniceae</taxon>
        <taxon>Melinidinae</taxon>
        <taxon>Urochloa</taxon>
    </lineage>
</organism>
<evidence type="ECO:0000256" key="1">
    <source>
        <dbReference type="ARBA" id="ARBA00008894"/>
    </source>
</evidence>
<proteinExistence type="inferred from homology"/>
<keyword evidence="5" id="KW-0611">Plant defense</keyword>
<comment type="caution">
    <text evidence="7">The sequence shown here is derived from an EMBL/GenBank/DDBJ whole genome shotgun (WGS) entry which is preliminary data.</text>
</comment>
<evidence type="ECO:0000256" key="3">
    <source>
        <dbReference type="ARBA" id="ARBA00022737"/>
    </source>
</evidence>
<keyword evidence="4" id="KW-0547">Nucleotide-binding</keyword>
<reference evidence="7 8" key="1">
    <citation type="submission" date="2024-10" db="EMBL/GenBank/DDBJ databases">
        <authorList>
            <person name="Ryan C."/>
        </authorList>
    </citation>
    <scope>NUCLEOTIDE SEQUENCE [LARGE SCALE GENOMIC DNA]</scope>
</reference>
<dbReference type="AlphaFoldDB" id="A0ABC9GRI6"/>
<evidence type="ECO:0000313" key="7">
    <source>
        <dbReference type="EMBL" id="CAM0145247.1"/>
    </source>
</evidence>
<dbReference type="PANTHER" id="PTHR33377">
    <property type="entry name" value="OS10G0134700 PROTEIN-RELATED"/>
    <property type="match status" value="1"/>
</dbReference>
<keyword evidence="2" id="KW-0433">Leucine-rich repeat</keyword>
<feature type="domain" description="Disease resistance N-terminal" evidence="6">
    <location>
        <begin position="8"/>
        <end position="97"/>
    </location>
</feature>
<dbReference type="GO" id="GO:0006952">
    <property type="term" value="P:defense response"/>
    <property type="evidence" value="ECO:0007669"/>
    <property type="project" value="UniProtKB-KW"/>
</dbReference>
<dbReference type="GO" id="GO:0000166">
    <property type="term" value="F:nucleotide binding"/>
    <property type="evidence" value="ECO:0007669"/>
    <property type="project" value="UniProtKB-KW"/>
</dbReference>
<keyword evidence="8" id="KW-1185">Reference proteome</keyword>
<dbReference type="EMBL" id="CAXIPR030000178">
    <property type="protein sequence ID" value="CAM0145247.1"/>
    <property type="molecule type" value="Genomic_DNA"/>
</dbReference>
<evidence type="ECO:0000256" key="2">
    <source>
        <dbReference type="ARBA" id="ARBA00022614"/>
    </source>
</evidence>
<dbReference type="SUPFAM" id="SSF52540">
    <property type="entry name" value="P-loop containing nucleoside triphosphate hydrolases"/>
    <property type="match status" value="1"/>
</dbReference>
<name>A0ABC9GRI6_9POAL</name>
<evidence type="ECO:0000313" key="8">
    <source>
        <dbReference type="Proteomes" id="UP001497457"/>
    </source>
</evidence>